<feature type="compositionally biased region" description="Low complexity" evidence="1">
    <location>
        <begin position="132"/>
        <end position="142"/>
    </location>
</feature>
<gene>
    <name evidence="2" type="ORF">SNEC2469_LOCUS6767</name>
</gene>
<reference evidence="2" key="1">
    <citation type="submission" date="2021-02" db="EMBL/GenBank/DDBJ databases">
        <authorList>
            <person name="Dougan E. K."/>
            <person name="Rhodes N."/>
            <person name="Thang M."/>
            <person name="Chan C."/>
        </authorList>
    </citation>
    <scope>NUCLEOTIDE SEQUENCE</scope>
</reference>
<proteinExistence type="predicted"/>
<evidence type="ECO:0000256" key="1">
    <source>
        <dbReference type="SAM" id="MobiDB-lite"/>
    </source>
</evidence>
<organism evidence="2 3">
    <name type="scientific">Symbiodinium necroappetens</name>
    <dbReference type="NCBI Taxonomy" id="1628268"/>
    <lineage>
        <taxon>Eukaryota</taxon>
        <taxon>Sar</taxon>
        <taxon>Alveolata</taxon>
        <taxon>Dinophyceae</taxon>
        <taxon>Suessiales</taxon>
        <taxon>Symbiodiniaceae</taxon>
        <taxon>Symbiodinium</taxon>
    </lineage>
</organism>
<evidence type="ECO:0000313" key="2">
    <source>
        <dbReference type="EMBL" id="CAE7278291.1"/>
    </source>
</evidence>
<feature type="region of interest" description="Disordered" evidence="1">
    <location>
        <begin position="56"/>
        <end position="151"/>
    </location>
</feature>
<dbReference type="Proteomes" id="UP000601435">
    <property type="component" value="Unassembled WGS sequence"/>
</dbReference>
<protein>
    <submittedName>
        <fullName evidence="2">Uncharacterized protein</fullName>
    </submittedName>
</protein>
<dbReference type="OrthoDB" id="10392550at2759"/>
<dbReference type="EMBL" id="CAJNJA010011729">
    <property type="protein sequence ID" value="CAE7278291.1"/>
    <property type="molecule type" value="Genomic_DNA"/>
</dbReference>
<dbReference type="AlphaFoldDB" id="A0A812N432"/>
<keyword evidence="3" id="KW-1185">Reference proteome</keyword>
<comment type="caution">
    <text evidence="2">The sequence shown here is derived from an EMBL/GenBank/DDBJ whole genome shotgun (WGS) entry which is preliminary data.</text>
</comment>
<accession>A0A812N432</accession>
<evidence type="ECO:0000313" key="3">
    <source>
        <dbReference type="Proteomes" id="UP000601435"/>
    </source>
</evidence>
<sequence>MIQPFIDRWIQTTSPFAYLLLVFVAAVLLDAVSPTYTEHEFAMGPPRTLTEKLHQVKDPAAHSIRHTLSPWPDRSRSPSRQNPTRVRVHTPQKQQHMSVSPTSATSTSHLRAHSGPVGAPGRKPPLPRNRPTKSTTTPTTTSHHQPDYNYNDYFPRTRTSLTPHYDFRYHVPDVHCAPILIQHQFLRLNRKITTTHRRLHLRKLRKLCINDIYAPMTPLKWIPEDQFYLHDHGRKALYSALMMQEFPTSLTTMTWQPVGYHIWWKRDYGQFVRSLGNCPPPTSTAATTASILIF</sequence>
<name>A0A812N432_9DINO</name>
<feature type="compositionally biased region" description="Polar residues" evidence="1">
    <location>
        <begin position="91"/>
        <end position="109"/>
    </location>
</feature>